<gene>
    <name evidence="2" type="ORF">DGAL_LOCUS11021</name>
</gene>
<feature type="transmembrane region" description="Helical" evidence="1">
    <location>
        <begin position="27"/>
        <end position="49"/>
    </location>
</feature>
<evidence type="ECO:0000313" key="2">
    <source>
        <dbReference type="EMBL" id="CAH0107695.1"/>
    </source>
</evidence>
<dbReference type="EMBL" id="CAKKLH010000278">
    <property type="protein sequence ID" value="CAH0107695.1"/>
    <property type="molecule type" value="Genomic_DNA"/>
</dbReference>
<dbReference type="OrthoDB" id="10487207at2759"/>
<organism evidence="2 3">
    <name type="scientific">Daphnia galeata</name>
    <dbReference type="NCBI Taxonomy" id="27404"/>
    <lineage>
        <taxon>Eukaryota</taxon>
        <taxon>Metazoa</taxon>
        <taxon>Ecdysozoa</taxon>
        <taxon>Arthropoda</taxon>
        <taxon>Crustacea</taxon>
        <taxon>Branchiopoda</taxon>
        <taxon>Diplostraca</taxon>
        <taxon>Cladocera</taxon>
        <taxon>Anomopoda</taxon>
        <taxon>Daphniidae</taxon>
        <taxon>Daphnia</taxon>
    </lineage>
</organism>
<protein>
    <submittedName>
        <fullName evidence="2">Uncharacterized protein</fullName>
    </submittedName>
</protein>
<name>A0A8J2WLT9_9CRUS</name>
<keyword evidence="1" id="KW-0472">Membrane</keyword>
<evidence type="ECO:0000313" key="3">
    <source>
        <dbReference type="Proteomes" id="UP000789390"/>
    </source>
</evidence>
<dbReference type="AlphaFoldDB" id="A0A8J2WLT9"/>
<keyword evidence="1" id="KW-0812">Transmembrane</keyword>
<proteinExistence type="predicted"/>
<comment type="caution">
    <text evidence="2">The sequence shown here is derived from an EMBL/GenBank/DDBJ whole genome shotgun (WGS) entry which is preliminary data.</text>
</comment>
<keyword evidence="1" id="KW-1133">Transmembrane helix</keyword>
<accession>A0A8J2WLT9</accession>
<sequence length="141" mass="16060">MALSFAVASPLALLIYRRIQLGPTTQLLDPGIVAPLSLLILYILFLLYARVKLNGFLPGWFRRLLKLGSRTEASTEDDEDDLAADSMSNIQHEYDPLAKLRVEESIRTKINYHFNYLMIARQAFLYSGASESFITSRYWAP</sequence>
<keyword evidence="3" id="KW-1185">Reference proteome</keyword>
<reference evidence="2" key="1">
    <citation type="submission" date="2021-11" db="EMBL/GenBank/DDBJ databases">
        <authorList>
            <person name="Schell T."/>
        </authorList>
    </citation>
    <scope>NUCLEOTIDE SEQUENCE</scope>
    <source>
        <strain evidence="2">M5</strain>
    </source>
</reference>
<dbReference type="Proteomes" id="UP000789390">
    <property type="component" value="Unassembled WGS sequence"/>
</dbReference>
<evidence type="ECO:0000256" key="1">
    <source>
        <dbReference type="SAM" id="Phobius"/>
    </source>
</evidence>